<keyword evidence="1" id="KW-0472">Membrane</keyword>
<dbReference type="OrthoDB" id="5328551at2"/>
<gene>
    <name evidence="2" type="ORF">BN2458_PEG1092</name>
    <name evidence="3" type="ORF">LS75_008440</name>
</gene>
<dbReference type="RefSeq" id="WP_034327274.1">
    <property type="nucleotide sequence ID" value="NZ_CAMWBC010000095.1"/>
</dbReference>
<accession>A0A099UD98</accession>
<dbReference type="KEGG" id="hty:BN2458_PEG1092"/>
<dbReference type="GeneID" id="78151309"/>
<keyword evidence="4" id="KW-1185">Reference proteome</keyword>
<evidence type="ECO:0000256" key="1">
    <source>
        <dbReference type="SAM" id="Phobius"/>
    </source>
</evidence>
<proteinExistence type="predicted"/>
<name>A0A099UD98_9HELI</name>
<dbReference type="Proteomes" id="UP000029925">
    <property type="component" value="Unassembled WGS sequence"/>
</dbReference>
<protein>
    <recommendedName>
        <fullName evidence="6">Beta-lactamase</fullName>
    </recommendedName>
</protein>
<reference evidence="3 4" key="1">
    <citation type="journal article" date="2014" name="Genome Announc.">
        <title>Draft genome sequences of eight enterohepatic helicobacter species isolated from both laboratory and wild rodents.</title>
        <authorList>
            <person name="Sheh A."/>
            <person name="Shen Z."/>
            <person name="Fox J.G."/>
        </authorList>
    </citation>
    <scope>NUCLEOTIDE SEQUENCE [LARGE SCALE GENOMIC DNA]</scope>
    <source>
        <strain evidence="3 4">MIT 98-6810</strain>
    </source>
</reference>
<evidence type="ECO:0000313" key="2">
    <source>
        <dbReference type="EMBL" id="CUU39977.1"/>
    </source>
</evidence>
<dbReference type="PATRIC" id="fig|76936.10.peg.1067"/>
<evidence type="ECO:0000313" key="4">
    <source>
        <dbReference type="Proteomes" id="UP000029925"/>
    </source>
</evidence>
<reference evidence="2" key="3">
    <citation type="submission" date="2015-11" db="EMBL/GenBank/DDBJ databases">
        <authorList>
            <person name="Zhang Y."/>
            <person name="Guo Z."/>
        </authorList>
    </citation>
    <scope>NUCLEOTIDE SEQUENCE</scope>
    <source>
        <strain evidence="2">1</strain>
    </source>
</reference>
<sequence>MGILGWENIRIDYDFLFILTDLKTGRVAWDDEGHISKVVKKAQAGNFKRLGEGTCDGGDVVDCNKLANEAFDLGDYEKSYEFFNKACKLGNNTSCDSAKYTKKKHKELKRINRDWHFGFVLGGDVGIGTANIWFLYLISLMATIVAQFV</sequence>
<dbReference type="Proteomes" id="UP000064525">
    <property type="component" value="Chromosome I"/>
</dbReference>
<keyword evidence="1" id="KW-1133">Transmembrane helix</keyword>
<reference evidence="5" key="2">
    <citation type="submission" date="2015-11" db="EMBL/GenBank/DDBJ databases">
        <authorList>
            <person name="Anvar S.Y."/>
        </authorList>
    </citation>
    <scope>NUCLEOTIDE SEQUENCE [LARGE SCALE GENOMIC DNA]</scope>
</reference>
<keyword evidence="1" id="KW-0812">Transmembrane</keyword>
<dbReference type="SUPFAM" id="SSF81901">
    <property type="entry name" value="HCP-like"/>
    <property type="match status" value="1"/>
</dbReference>
<evidence type="ECO:0000313" key="3">
    <source>
        <dbReference type="EMBL" id="TLD77991.1"/>
    </source>
</evidence>
<feature type="transmembrane region" description="Helical" evidence="1">
    <location>
        <begin position="115"/>
        <end position="148"/>
    </location>
</feature>
<dbReference type="AlphaFoldDB" id="A0A099UD98"/>
<evidence type="ECO:0008006" key="6">
    <source>
        <dbReference type="Google" id="ProtNLM"/>
    </source>
</evidence>
<evidence type="ECO:0000313" key="5">
    <source>
        <dbReference type="Proteomes" id="UP000064525"/>
    </source>
</evidence>
<dbReference type="EMBL" id="LN907858">
    <property type="protein sequence ID" value="CUU39977.1"/>
    <property type="molecule type" value="Genomic_DNA"/>
</dbReference>
<organism evidence="2 5">
    <name type="scientific">Helicobacter typhlonius</name>
    <dbReference type="NCBI Taxonomy" id="76936"/>
    <lineage>
        <taxon>Bacteria</taxon>
        <taxon>Pseudomonadati</taxon>
        <taxon>Campylobacterota</taxon>
        <taxon>Epsilonproteobacteria</taxon>
        <taxon>Campylobacterales</taxon>
        <taxon>Helicobacteraceae</taxon>
        <taxon>Helicobacter</taxon>
    </lineage>
</organism>
<dbReference type="EMBL" id="JRPF02000012">
    <property type="protein sequence ID" value="TLD77991.1"/>
    <property type="molecule type" value="Genomic_DNA"/>
</dbReference>